<sequence length="176" mass="19418">MLCIALRLLSNPVLSWPLAGMLSAAPEGVKKPTRGGAAVSSSIQNSNIIAANLAAVEAHFHSEATNEVEAALDLYTDDVVWEAPARGLRFEGKRAVADNYTQMFAKMEDVEFETLQRFATEDRVVDDSVVRFRLTGEGYLPLSPGAQVEMRLVHIFEMRDGLISKEIGYEMWRTAA</sequence>
<dbReference type="AlphaFoldDB" id="A0AA35WKW3"/>
<feature type="domain" description="SnoaL-like" evidence="2">
    <location>
        <begin position="56"/>
        <end position="164"/>
    </location>
</feature>
<proteinExistence type="predicted"/>
<evidence type="ECO:0000313" key="4">
    <source>
        <dbReference type="Proteomes" id="UP001174909"/>
    </source>
</evidence>
<dbReference type="Pfam" id="PF12680">
    <property type="entry name" value="SnoaL_2"/>
    <property type="match status" value="1"/>
</dbReference>
<dbReference type="Proteomes" id="UP001174909">
    <property type="component" value="Unassembled WGS sequence"/>
</dbReference>
<evidence type="ECO:0000259" key="2">
    <source>
        <dbReference type="Pfam" id="PF12680"/>
    </source>
</evidence>
<feature type="chain" id="PRO_5041282161" description="SnoaL-like domain-containing protein" evidence="1">
    <location>
        <begin position="16"/>
        <end position="176"/>
    </location>
</feature>
<dbReference type="SUPFAM" id="SSF54427">
    <property type="entry name" value="NTF2-like"/>
    <property type="match status" value="1"/>
</dbReference>
<keyword evidence="4" id="KW-1185">Reference proteome</keyword>
<gene>
    <name evidence="3" type="ORF">GBAR_LOCUS10956</name>
</gene>
<dbReference type="InterPro" id="IPR037401">
    <property type="entry name" value="SnoaL-like"/>
</dbReference>
<organism evidence="3 4">
    <name type="scientific">Geodia barretti</name>
    <name type="common">Barrett's horny sponge</name>
    <dbReference type="NCBI Taxonomy" id="519541"/>
    <lineage>
        <taxon>Eukaryota</taxon>
        <taxon>Metazoa</taxon>
        <taxon>Porifera</taxon>
        <taxon>Demospongiae</taxon>
        <taxon>Heteroscleromorpha</taxon>
        <taxon>Tetractinellida</taxon>
        <taxon>Astrophorina</taxon>
        <taxon>Geodiidae</taxon>
        <taxon>Geodia</taxon>
    </lineage>
</organism>
<reference evidence="3" key="1">
    <citation type="submission" date="2023-03" db="EMBL/GenBank/DDBJ databases">
        <authorList>
            <person name="Steffen K."/>
            <person name="Cardenas P."/>
        </authorList>
    </citation>
    <scope>NUCLEOTIDE SEQUENCE</scope>
</reference>
<feature type="signal peptide" evidence="1">
    <location>
        <begin position="1"/>
        <end position="15"/>
    </location>
</feature>
<comment type="caution">
    <text evidence="3">The sequence shown here is derived from an EMBL/GenBank/DDBJ whole genome shotgun (WGS) entry which is preliminary data.</text>
</comment>
<dbReference type="EMBL" id="CASHTH010001687">
    <property type="protein sequence ID" value="CAI8018130.1"/>
    <property type="molecule type" value="Genomic_DNA"/>
</dbReference>
<keyword evidence="1" id="KW-0732">Signal</keyword>
<dbReference type="InterPro" id="IPR032710">
    <property type="entry name" value="NTF2-like_dom_sf"/>
</dbReference>
<dbReference type="Gene3D" id="3.10.450.50">
    <property type="match status" value="1"/>
</dbReference>
<accession>A0AA35WKW3</accession>
<protein>
    <recommendedName>
        <fullName evidence="2">SnoaL-like domain-containing protein</fullName>
    </recommendedName>
</protein>
<evidence type="ECO:0000313" key="3">
    <source>
        <dbReference type="EMBL" id="CAI8018130.1"/>
    </source>
</evidence>
<evidence type="ECO:0000256" key="1">
    <source>
        <dbReference type="SAM" id="SignalP"/>
    </source>
</evidence>
<name>A0AA35WKW3_GEOBA</name>